<dbReference type="AlphaFoldDB" id="A0A820NYS1"/>
<name>A0A820NYS1_9BILA</name>
<evidence type="ECO:0000313" key="2">
    <source>
        <dbReference type="EMBL" id="CAF4396104.1"/>
    </source>
</evidence>
<evidence type="ECO:0000313" key="3">
    <source>
        <dbReference type="Proteomes" id="UP000663844"/>
    </source>
</evidence>
<dbReference type="Proteomes" id="UP000663844">
    <property type="component" value="Unassembled WGS sequence"/>
</dbReference>
<feature type="domain" description="PH" evidence="1">
    <location>
        <begin position="1"/>
        <end position="49"/>
    </location>
</feature>
<dbReference type="SUPFAM" id="SSF50729">
    <property type="entry name" value="PH domain-like"/>
    <property type="match status" value="1"/>
</dbReference>
<organism evidence="2 3">
    <name type="scientific">Adineta steineri</name>
    <dbReference type="NCBI Taxonomy" id="433720"/>
    <lineage>
        <taxon>Eukaryota</taxon>
        <taxon>Metazoa</taxon>
        <taxon>Spiralia</taxon>
        <taxon>Gnathifera</taxon>
        <taxon>Rotifera</taxon>
        <taxon>Eurotatoria</taxon>
        <taxon>Bdelloidea</taxon>
        <taxon>Adinetida</taxon>
        <taxon>Adinetidae</taxon>
        <taxon>Adineta</taxon>
    </lineage>
</organism>
<dbReference type="PROSITE" id="PS50003">
    <property type="entry name" value="PH_DOMAIN"/>
    <property type="match status" value="1"/>
</dbReference>
<evidence type="ECO:0000259" key="1">
    <source>
        <dbReference type="PROSITE" id="PS50003"/>
    </source>
</evidence>
<gene>
    <name evidence="2" type="ORF">OXD698_LOCUS51193</name>
</gene>
<reference evidence="2" key="1">
    <citation type="submission" date="2021-02" db="EMBL/GenBank/DDBJ databases">
        <authorList>
            <person name="Nowell W R."/>
        </authorList>
    </citation>
    <scope>NUCLEOTIDE SEQUENCE</scope>
</reference>
<dbReference type="InterPro" id="IPR001849">
    <property type="entry name" value="PH_domain"/>
</dbReference>
<feature type="non-terminal residue" evidence="2">
    <location>
        <position position="1"/>
    </location>
</feature>
<dbReference type="EMBL" id="CAJOAZ010025830">
    <property type="protein sequence ID" value="CAF4396104.1"/>
    <property type="molecule type" value="Genomic_DNA"/>
</dbReference>
<comment type="caution">
    <text evidence="2">The sequence shown here is derived from an EMBL/GenBank/DDBJ whole genome shotgun (WGS) entry which is preliminary data.</text>
</comment>
<protein>
    <recommendedName>
        <fullName evidence="1">PH domain-containing protein</fullName>
    </recommendedName>
</protein>
<sequence>ISDQCSKPVKSKYFLFELTGKHQNDIEIFGANNVIERDNWIKYISEALDWTKQNLISDNLSINEPNFRRSWKEDSYKTGI</sequence>
<proteinExistence type="predicted"/>
<accession>A0A820NYS1</accession>